<dbReference type="AlphaFoldDB" id="A0A6G0YFU7"/>
<proteinExistence type="predicted"/>
<keyword evidence="4" id="KW-1185">Reference proteome</keyword>
<organism evidence="3 4">
    <name type="scientific">Aphis craccivora</name>
    <name type="common">Cowpea aphid</name>
    <dbReference type="NCBI Taxonomy" id="307492"/>
    <lineage>
        <taxon>Eukaryota</taxon>
        <taxon>Metazoa</taxon>
        <taxon>Ecdysozoa</taxon>
        <taxon>Arthropoda</taxon>
        <taxon>Hexapoda</taxon>
        <taxon>Insecta</taxon>
        <taxon>Pterygota</taxon>
        <taxon>Neoptera</taxon>
        <taxon>Paraneoptera</taxon>
        <taxon>Hemiptera</taxon>
        <taxon>Sternorrhyncha</taxon>
        <taxon>Aphidomorpha</taxon>
        <taxon>Aphidoidea</taxon>
        <taxon>Aphididae</taxon>
        <taxon>Aphidini</taxon>
        <taxon>Aphis</taxon>
        <taxon>Aphis</taxon>
    </lineage>
</organism>
<dbReference type="PANTHER" id="PTHR47331:SF1">
    <property type="entry name" value="GAG-LIKE PROTEIN"/>
    <property type="match status" value="1"/>
</dbReference>
<name>A0A6G0YFU7_APHCR</name>
<dbReference type="OrthoDB" id="6620150at2759"/>
<dbReference type="Pfam" id="PF18701">
    <property type="entry name" value="DUF5641"/>
    <property type="match status" value="1"/>
</dbReference>
<feature type="compositionally biased region" description="Basic residues" evidence="1">
    <location>
        <begin position="17"/>
        <end position="26"/>
    </location>
</feature>
<evidence type="ECO:0000313" key="3">
    <source>
        <dbReference type="EMBL" id="KAF0755202.1"/>
    </source>
</evidence>
<feature type="non-terminal residue" evidence="3">
    <location>
        <position position="1"/>
    </location>
</feature>
<dbReference type="PANTHER" id="PTHR47331">
    <property type="entry name" value="PHD-TYPE DOMAIN-CONTAINING PROTEIN"/>
    <property type="match status" value="1"/>
</dbReference>
<comment type="caution">
    <text evidence="3">The sequence shown here is derived from an EMBL/GenBank/DDBJ whole genome shotgun (WGS) entry which is preliminary data.</text>
</comment>
<sequence>YGLRKTNEDGRNPRLKADRRRRRSRRSSYPPQELQGSSPTQKLVRLIARVQGGLAVEIAVFVRHDRVNSRPLTPLSSEPGDLESLTPGHFLTGQNLLCVPEPDVLNAPSHLVSRWKLLHQCHQVFWKRWSSEYLNNLQIPSKWTSNDTPLKVGDLVCIKDNLSTPLCWRLGRITELLPGQDKVVRVVKLLAGQGTLVRPVSRGHHCTAHLFVPFVITRCCV</sequence>
<feature type="compositionally biased region" description="Basic and acidic residues" evidence="1">
    <location>
        <begin position="1"/>
        <end position="16"/>
    </location>
</feature>
<dbReference type="InterPro" id="IPR040676">
    <property type="entry name" value="DUF5641"/>
</dbReference>
<feature type="region of interest" description="Disordered" evidence="1">
    <location>
        <begin position="1"/>
        <end position="40"/>
    </location>
</feature>
<feature type="non-terminal residue" evidence="3">
    <location>
        <position position="221"/>
    </location>
</feature>
<protein>
    <recommendedName>
        <fullName evidence="2">DUF5641 domain-containing protein</fullName>
    </recommendedName>
</protein>
<evidence type="ECO:0000313" key="4">
    <source>
        <dbReference type="Proteomes" id="UP000478052"/>
    </source>
</evidence>
<dbReference type="Proteomes" id="UP000478052">
    <property type="component" value="Unassembled WGS sequence"/>
</dbReference>
<feature type="domain" description="DUF5641" evidence="2">
    <location>
        <begin position="113"/>
        <end position="202"/>
    </location>
</feature>
<evidence type="ECO:0000256" key="1">
    <source>
        <dbReference type="SAM" id="MobiDB-lite"/>
    </source>
</evidence>
<accession>A0A6G0YFU7</accession>
<dbReference type="EMBL" id="VUJU01004208">
    <property type="protein sequence ID" value="KAF0755202.1"/>
    <property type="molecule type" value="Genomic_DNA"/>
</dbReference>
<evidence type="ECO:0000259" key="2">
    <source>
        <dbReference type="Pfam" id="PF18701"/>
    </source>
</evidence>
<gene>
    <name evidence="3" type="ORF">FWK35_00018832</name>
</gene>
<reference evidence="3 4" key="1">
    <citation type="submission" date="2019-08" db="EMBL/GenBank/DDBJ databases">
        <title>Whole genome of Aphis craccivora.</title>
        <authorList>
            <person name="Voronova N.V."/>
            <person name="Shulinski R.S."/>
            <person name="Bandarenka Y.V."/>
            <person name="Zhorov D.G."/>
            <person name="Warner D."/>
        </authorList>
    </citation>
    <scope>NUCLEOTIDE SEQUENCE [LARGE SCALE GENOMIC DNA]</scope>
    <source>
        <strain evidence="3">180601</strain>
        <tissue evidence="3">Whole Body</tissue>
    </source>
</reference>